<keyword evidence="2" id="KW-0349">Heme</keyword>
<dbReference type="PANTHER" id="PTHR22924:SF89">
    <property type="entry name" value="NON-SYMBIOTIC HEMOGLOBIN"/>
    <property type="match status" value="1"/>
</dbReference>
<keyword evidence="3" id="KW-0479">Metal-binding</keyword>
<dbReference type="PRINTS" id="PR00188">
    <property type="entry name" value="PLANTGLOBIN"/>
</dbReference>
<sequence>MEENKKTVEGSVDFTEEQEALVVKSWNAIKNNSGDLSLKFFTKILEIAPAAKQMFSFLKDSNAQLE</sequence>
<comment type="similarity">
    <text evidence="1">Belongs to the plant globin family.</text>
</comment>
<proteinExistence type="inferred from homology"/>
<protein>
    <submittedName>
        <fullName evidence="7">Non-symbiotic hemoglobin</fullName>
    </submittedName>
</protein>
<dbReference type="InterPro" id="IPR009050">
    <property type="entry name" value="Globin-like_sf"/>
</dbReference>
<evidence type="ECO:0000256" key="1">
    <source>
        <dbReference type="ARBA" id="ARBA00007609"/>
    </source>
</evidence>
<dbReference type="Proteomes" id="UP000236291">
    <property type="component" value="Unassembled WGS sequence"/>
</dbReference>
<dbReference type="InterPro" id="IPR001032">
    <property type="entry name" value="Leghaemoglobin-like"/>
</dbReference>
<keyword evidence="4" id="KW-0408">Iron</keyword>
<organism evidence="7 8">
    <name type="scientific">Trifolium pratense</name>
    <name type="common">Red clover</name>
    <dbReference type="NCBI Taxonomy" id="57577"/>
    <lineage>
        <taxon>Eukaryota</taxon>
        <taxon>Viridiplantae</taxon>
        <taxon>Streptophyta</taxon>
        <taxon>Embryophyta</taxon>
        <taxon>Tracheophyta</taxon>
        <taxon>Spermatophyta</taxon>
        <taxon>Magnoliopsida</taxon>
        <taxon>eudicotyledons</taxon>
        <taxon>Gunneridae</taxon>
        <taxon>Pentapetalae</taxon>
        <taxon>rosids</taxon>
        <taxon>fabids</taxon>
        <taxon>Fabales</taxon>
        <taxon>Fabaceae</taxon>
        <taxon>Papilionoideae</taxon>
        <taxon>50 kb inversion clade</taxon>
        <taxon>NPAAA clade</taxon>
        <taxon>Hologalegina</taxon>
        <taxon>IRL clade</taxon>
        <taxon>Trifolieae</taxon>
        <taxon>Trifolium</taxon>
    </lineage>
</organism>
<evidence type="ECO:0000313" key="7">
    <source>
        <dbReference type="EMBL" id="PNY00200.1"/>
    </source>
</evidence>
<evidence type="ECO:0000256" key="2">
    <source>
        <dbReference type="ARBA" id="ARBA00022617"/>
    </source>
</evidence>
<dbReference type="STRING" id="57577.A0A2K3NB10"/>
<reference evidence="7 8" key="1">
    <citation type="journal article" date="2014" name="Am. J. Bot.">
        <title>Genome assembly and annotation for red clover (Trifolium pratense; Fabaceae).</title>
        <authorList>
            <person name="Istvanek J."/>
            <person name="Jaros M."/>
            <person name="Krenek A."/>
            <person name="Repkova J."/>
        </authorList>
    </citation>
    <scope>NUCLEOTIDE SEQUENCE [LARGE SCALE GENOMIC DNA]</scope>
    <source>
        <strain evidence="8">cv. Tatra</strain>
        <tissue evidence="7">Young leaves</tissue>
    </source>
</reference>
<gene>
    <name evidence="6" type="ORF">L195_g021808</name>
    <name evidence="7" type="ORF">L195_g023476</name>
</gene>
<dbReference type="GO" id="GO:0019825">
    <property type="term" value="F:oxygen binding"/>
    <property type="evidence" value="ECO:0007669"/>
    <property type="project" value="InterPro"/>
</dbReference>
<dbReference type="AlphaFoldDB" id="A0A2K3NB10"/>
<evidence type="ECO:0000313" key="6">
    <source>
        <dbReference type="EMBL" id="PNX98558.1"/>
    </source>
</evidence>
<name>A0A2K3NB10_TRIPR</name>
<dbReference type="PROSITE" id="PS01033">
    <property type="entry name" value="GLOBIN"/>
    <property type="match status" value="1"/>
</dbReference>
<dbReference type="InterPro" id="IPR012292">
    <property type="entry name" value="Globin/Proto"/>
</dbReference>
<dbReference type="InterPro" id="IPR000971">
    <property type="entry name" value="Globin"/>
</dbReference>
<feature type="domain" description="Globin" evidence="5">
    <location>
        <begin position="13"/>
        <end position="66"/>
    </location>
</feature>
<evidence type="ECO:0000313" key="8">
    <source>
        <dbReference type="Proteomes" id="UP000236291"/>
    </source>
</evidence>
<dbReference type="SUPFAM" id="SSF46458">
    <property type="entry name" value="Globin-like"/>
    <property type="match status" value="1"/>
</dbReference>
<dbReference type="GO" id="GO:0020037">
    <property type="term" value="F:heme binding"/>
    <property type="evidence" value="ECO:0007669"/>
    <property type="project" value="InterPro"/>
</dbReference>
<dbReference type="Gene3D" id="1.10.490.10">
    <property type="entry name" value="Globins"/>
    <property type="match status" value="1"/>
</dbReference>
<dbReference type="EMBL" id="ASHM01018633">
    <property type="protein sequence ID" value="PNY00200.1"/>
    <property type="molecule type" value="Genomic_DNA"/>
</dbReference>
<dbReference type="PANTHER" id="PTHR22924">
    <property type="entry name" value="LEGHEMOGLOBIN-RELATED"/>
    <property type="match status" value="1"/>
</dbReference>
<evidence type="ECO:0000256" key="4">
    <source>
        <dbReference type="ARBA" id="ARBA00023004"/>
    </source>
</evidence>
<reference evidence="7 8" key="2">
    <citation type="journal article" date="2017" name="Front. Plant Sci.">
        <title>Gene Classification and Mining of Molecular Markers Useful in Red Clover (Trifolium pratense) Breeding.</title>
        <authorList>
            <person name="Istvanek J."/>
            <person name="Dluhosova J."/>
            <person name="Dluhos P."/>
            <person name="Patkova L."/>
            <person name="Nedelnik J."/>
            <person name="Repkova J."/>
        </authorList>
    </citation>
    <scope>NUCLEOTIDE SEQUENCE [LARGE SCALE GENOMIC DNA]</scope>
    <source>
        <strain evidence="8">cv. Tatra</strain>
        <tissue evidence="7">Young leaves</tissue>
    </source>
</reference>
<accession>A0A2K3NB10</accession>
<dbReference type="GO" id="GO:0046872">
    <property type="term" value="F:metal ion binding"/>
    <property type="evidence" value="ECO:0007669"/>
    <property type="project" value="UniProtKB-KW"/>
</dbReference>
<dbReference type="Gramene" id="Tp57577_TGAC_v2_mRNA29041">
    <property type="protein sequence ID" value="Tp57577_TGAC_v2_mRNA29041"/>
    <property type="gene ID" value="Tp57577_TGAC_v2_gene28089"/>
</dbReference>
<evidence type="ECO:0000256" key="3">
    <source>
        <dbReference type="ARBA" id="ARBA00022723"/>
    </source>
</evidence>
<dbReference type="EMBL" id="ASHM01016780">
    <property type="protein sequence ID" value="PNX98558.1"/>
    <property type="molecule type" value="Genomic_DNA"/>
</dbReference>
<evidence type="ECO:0000259" key="5">
    <source>
        <dbReference type="PROSITE" id="PS01033"/>
    </source>
</evidence>
<comment type="caution">
    <text evidence="7">The sequence shown here is derived from an EMBL/GenBank/DDBJ whole genome shotgun (WGS) entry which is preliminary data.</text>
</comment>